<organism evidence="3 4">
    <name type="scientific">Toxocara canis</name>
    <name type="common">Canine roundworm</name>
    <dbReference type="NCBI Taxonomy" id="6265"/>
    <lineage>
        <taxon>Eukaryota</taxon>
        <taxon>Metazoa</taxon>
        <taxon>Ecdysozoa</taxon>
        <taxon>Nematoda</taxon>
        <taxon>Chromadorea</taxon>
        <taxon>Rhabditida</taxon>
        <taxon>Spirurina</taxon>
        <taxon>Ascaridomorpha</taxon>
        <taxon>Ascaridoidea</taxon>
        <taxon>Toxocaridae</taxon>
        <taxon>Toxocara</taxon>
    </lineage>
</organism>
<evidence type="ECO:0000313" key="4">
    <source>
        <dbReference type="WBParaSite" id="TCNE_0001428801-mRNA-1"/>
    </source>
</evidence>
<proteinExistence type="predicted"/>
<reference evidence="2 3" key="2">
    <citation type="submission" date="2018-11" db="EMBL/GenBank/DDBJ databases">
        <authorList>
            <consortium name="Pathogen Informatics"/>
        </authorList>
    </citation>
    <scope>NUCLEOTIDE SEQUENCE [LARGE SCALE GENOMIC DNA]</scope>
</reference>
<gene>
    <name evidence="2" type="ORF">TCNE_LOCUS14288</name>
</gene>
<protein>
    <submittedName>
        <fullName evidence="4">DCAF7</fullName>
    </submittedName>
</protein>
<evidence type="ECO:0000313" key="2">
    <source>
        <dbReference type="EMBL" id="VDM45609.1"/>
    </source>
</evidence>
<reference evidence="4" key="1">
    <citation type="submission" date="2016-06" db="UniProtKB">
        <authorList>
            <consortium name="WormBaseParasite"/>
        </authorList>
    </citation>
    <scope>IDENTIFICATION</scope>
</reference>
<dbReference type="EMBL" id="UYWY01022169">
    <property type="protein sequence ID" value="VDM45609.1"/>
    <property type="molecule type" value="Genomic_DNA"/>
</dbReference>
<sequence>MTRKRARDRLSSSCLRRRTLRQRGQWIEEGRETEESDSDSDREYLFDWEHSSRSASQNKQDRIQNLKCRLSNGAVVSGTASDTPFDALPGSSREQLITDDSDSRSD</sequence>
<feature type="region of interest" description="Disordered" evidence="1">
    <location>
        <begin position="74"/>
        <end position="106"/>
    </location>
</feature>
<dbReference type="WBParaSite" id="TCNE_0001428801-mRNA-1">
    <property type="protein sequence ID" value="TCNE_0001428801-mRNA-1"/>
    <property type="gene ID" value="TCNE_0001428801"/>
</dbReference>
<evidence type="ECO:0000256" key="1">
    <source>
        <dbReference type="SAM" id="MobiDB-lite"/>
    </source>
</evidence>
<accession>A0A183V0L8</accession>
<dbReference type="AlphaFoldDB" id="A0A183V0L8"/>
<evidence type="ECO:0000313" key="3">
    <source>
        <dbReference type="Proteomes" id="UP000050794"/>
    </source>
</evidence>
<keyword evidence="3" id="KW-1185">Reference proteome</keyword>
<name>A0A183V0L8_TOXCA</name>
<dbReference type="Proteomes" id="UP000050794">
    <property type="component" value="Unassembled WGS sequence"/>
</dbReference>